<organism evidence="15 16">
    <name type="scientific">Kiloniella laminariae</name>
    <dbReference type="NCBI Taxonomy" id="454162"/>
    <lineage>
        <taxon>Bacteria</taxon>
        <taxon>Pseudomonadati</taxon>
        <taxon>Pseudomonadota</taxon>
        <taxon>Alphaproteobacteria</taxon>
        <taxon>Rhodospirillales</taxon>
        <taxon>Kiloniellaceae</taxon>
        <taxon>Kiloniella</taxon>
    </lineage>
</organism>
<evidence type="ECO:0000256" key="11">
    <source>
        <dbReference type="ARBA" id="ARBA00029774"/>
    </source>
</evidence>
<dbReference type="Pfam" id="PF01300">
    <property type="entry name" value="Sua5_yciO_yrdC"/>
    <property type="match status" value="1"/>
</dbReference>
<proteinExistence type="inferred from homology"/>
<dbReference type="EC" id="2.7.7.87" evidence="3 13"/>
<dbReference type="Proteomes" id="UP001069802">
    <property type="component" value="Unassembled WGS sequence"/>
</dbReference>
<evidence type="ECO:0000256" key="10">
    <source>
        <dbReference type="ARBA" id="ARBA00022840"/>
    </source>
</evidence>
<dbReference type="InterPro" id="IPR010923">
    <property type="entry name" value="T(6)A37_SUA5"/>
</dbReference>
<dbReference type="Gene3D" id="3.90.870.10">
    <property type="entry name" value="DHBP synthase"/>
    <property type="match status" value="1"/>
</dbReference>
<dbReference type="EMBL" id="JAPWGY010000011">
    <property type="protein sequence ID" value="MCZ4282849.1"/>
    <property type="molecule type" value="Genomic_DNA"/>
</dbReference>
<evidence type="ECO:0000259" key="14">
    <source>
        <dbReference type="PROSITE" id="PS51163"/>
    </source>
</evidence>
<keyword evidence="10 13" id="KW-0067">ATP-binding</keyword>
<keyword evidence="8 13" id="KW-0548">Nucleotidyltransferase</keyword>
<accession>A0ABT4LNZ7</accession>
<protein>
    <recommendedName>
        <fullName evidence="4 13">Threonylcarbamoyl-AMP synthase</fullName>
        <shortName evidence="13">TC-AMP synthase</shortName>
        <ecNumber evidence="3 13">2.7.7.87</ecNumber>
    </recommendedName>
    <alternativeName>
        <fullName evidence="11 13">L-threonylcarbamoyladenylate synthase</fullName>
    </alternativeName>
</protein>
<comment type="catalytic activity">
    <reaction evidence="12 13">
        <text>L-threonine + hydrogencarbonate + ATP = L-threonylcarbamoyladenylate + diphosphate + H2O</text>
        <dbReference type="Rhea" id="RHEA:36407"/>
        <dbReference type="ChEBI" id="CHEBI:15377"/>
        <dbReference type="ChEBI" id="CHEBI:17544"/>
        <dbReference type="ChEBI" id="CHEBI:30616"/>
        <dbReference type="ChEBI" id="CHEBI:33019"/>
        <dbReference type="ChEBI" id="CHEBI:57926"/>
        <dbReference type="ChEBI" id="CHEBI:73682"/>
        <dbReference type="EC" id="2.7.7.87"/>
    </reaction>
</comment>
<evidence type="ECO:0000256" key="1">
    <source>
        <dbReference type="ARBA" id="ARBA00004496"/>
    </source>
</evidence>
<dbReference type="InterPro" id="IPR038385">
    <property type="entry name" value="Sua5/YwlC_C"/>
</dbReference>
<sequence length="340" mass="35278">MTATRSGTYDNIITADTAGFDLACDLLRAGGLVAFPTETVYGLGADATNGKACAGIYEAKGRPSFNPLIVHFSDKAAAAKRVIFTSQAEKLAQTFWPGPLTLVLPRQENCDIAPICSAGLDSLAVRVPGHPLAHQLLEQIGLPLAAPSANASGKISPTTAEHVASSLGNRVSCIIKGPACTVGLESTVIDLTGSAPVLLRPGTLTREDIEAVVGPILLGQSLMECKAEELSGTEITTTGLKSPGLLKSHYAPRLPLRLNARHVLADEALLSFGSIVLAGAAVTLNLSPAEDLREAAANLFAALHELDSRTDIAGIAVVPLPEHGLGLAINDRLKRAAAPR</sequence>
<keyword evidence="16" id="KW-1185">Reference proteome</keyword>
<dbReference type="GO" id="GO:0061710">
    <property type="term" value="F:L-threonylcarbamoyladenylate synthase"/>
    <property type="evidence" value="ECO:0007669"/>
    <property type="project" value="UniProtKB-EC"/>
</dbReference>
<comment type="function">
    <text evidence="13">Required for the formation of a threonylcarbamoyl group on adenosine at position 37 (t(6)A37) in tRNAs that read codons beginning with adenine.</text>
</comment>
<evidence type="ECO:0000256" key="5">
    <source>
        <dbReference type="ARBA" id="ARBA00022490"/>
    </source>
</evidence>
<evidence type="ECO:0000256" key="3">
    <source>
        <dbReference type="ARBA" id="ARBA00012584"/>
    </source>
</evidence>
<feature type="domain" description="YrdC-like" evidence="14">
    <location>
        <begin position="17"/>
        <end position="204"/>
    </location>
</feature>
<reference evidence="15" key="1">
    <citation type="submission" date="2022-12" db="EMBL/GenBank/DDBJ databases">
        <title>Bacterial isolates from different developmental stages of Nematostella vectensis.</title>
        <authorList>
            <person name="Fraune S."/>
        </authorList>
    </citation>
    <scope>NUCLEOTIDE SEQUENCE</scope>
    <source>
        <strain evidence="15">G21630-S1</strain>
    </source>
</reference>
<evidence type="ECO:0000256" key="8">
    <source>
        <dbReference type="ARBA" id="ARBA00022695"/>
    </source>
</evidence>
<keyword evidence="5 13" id="KW-0963">Cytoplasm</keyword>
<dbReference type="PANTHER" id="PTHR17490:SF16">
    <property type="entry name" value="THREONYLCARBAMOYL-AMP SYNTHASE"/>
    <property type="match status" value="1"/>
</dbReference>
<dbReference type="InterPro" id="IPR050156">
    <property type="entry name" value="TC-AMP_synthase_SUA5"/>
</dbReference>
<dbReference type="PIRSF" id="PIRSF004930">
    <property type="entry name" value="Tln_factor_SUA5"/>
    <property type="match status" value="1"/>
</dbReference>
<evidence type="ECO:0000256" key="2">
    <source>
        <dbReference type="ARBA" id="ARBA00007663"/>
    </source>
</evidence>
<keyword evidence="7 13" id="KW-0819">tRNA processing</keyword>
<evidence type="ECO:0000256" key="4">
    <source>
        <dbReference type="ARBA" id="ARBA00015492"/>
    </source>
</evidence>
<dbReference type="InterPro" id="IPR017945">
    <property type="entry name" value="DHBP_synth_RibB-like_a/b_dom"/>
</dbReference>
<evidence type="ECO:0000313" key="16">
    <source>
        <dbReference type="Proteomes" id="UP001069802"/>
    </source>
</evidence>
<evidence type="ECO:0000313" key="15">
    <source>
        <dbReference type="EMBL" id="MCZ4282849.1"/>
    </source>
</evidence>
<evidence type="ECO:0000256" key="13">
    <source>
        <dbReference type="PIRNR" id="PIRNR004930"/>
    </source>
</evidence>
<gene>
    <name evidence="15" type="ORF">O4H49_18840</name>
</gene>
<dbReference type="PROSITE" id="PS51163">
    <property type="entry name" value="YRDC"/>
    <property type="match status" value="1"/>
</dbReference>
<dbReference type="RefSeq" id="WP_269424991.1">
    <property type="nucleotide sequence ID" value="NZ_JAPWGY010000011.1"/>
</dbReference>
<evidence type="ECO:0000256" key="7">
    <source>
        <dbReference type="ARBA" id="ARBA00022694"/>
    </source>
</evidence>
<keyword evidence="9 13" id="KW-0547">Nucleotide-binding</keyword>
<evidence type="ECO:0000256" key="9">
    <source>
        <dbReference type="ARBA" id="ARBA00022741"/>
    </source>
</evidence>
<comment type="caution">
    <text evidence="15">The sequence shown here is derived from an EMBL/GenBank/DDBJ whole genome shotgun (WGS) entry which is preliminary data.</text>
</comment>
<dbReference type="NCBIfam" id="TIGR00057">
    <property type="entry name" value="L-threonylcarbamoyladenylate synthase"/>
    <property type="match status" value="1"/>
</dbReference>
<evidence type="ECO:0000256" key="12">
    <source>
        <dbReference type="ARBA" id="ARBA00048366"/>
    </source>
</evidence>
<dbReference type="Gene3D" id="3.40.50.11030">
    <property type="entry name" value="Threonylcarbamoyl-AMP synthase, C-terminal domain"/>
    <property type="match status" value="1"/>
</dbReference>
<dbReference type="PANTHER" id="PTHR17490">
    <property type="entry name" value="SUA5"/>
    <property type="match status" value="1"/>
</dbReference>
<dbReference type="Pfam" id="PF03481">
    <property type="entry name" value="Sua5_C"/>
    <property type="match status" value="1"/>
</dbReference>
<evidence type="ECO:0000256" key="6">
    <source>
        <dbReference type="ARBA" id="ARBA00022679"/>
    </source>
</evidence>
<dbReference type="InterPro" id="IPR005145">
    <property type="entry name" value="Sua5_C"/>
</dbReference>
<comment type="subcellular location">
    <subcellularLocation>
        <location evidence="1 13">Cytoplasm</location>
    </subcellularLocation>
</comment>
<dbReference type="InterPro" id="IPR006070">
    <property type="entry name" value="Sua5-like_dom"/>
</dbReference>
<comment type="similarity">
    <text evidence="2 13">Belongs to the SUA5 family.</text>
</comment>
<keyword evidence="6 13" id="KW-0808">Transferase</keyword>
<dbReference type="SUPFAM" id="SSF55821">
    <property type="entry name" value="YrdC/RibB"/>
    <property type="match status" value="1"/>
</dbReference>
<name>A0ABT4LNZ7_9PROT</name>